<dbReference type="InterPro" id="IPR029033">
    <property type="entry name" value="His_PPase_superfam"/>
</dbReference>
<dbReference type="RefSeq" id="WP_129645967.1">
    <property type="nucleotide sequence ID" value="NZ_LR215037.1"/>
</dbReference>
<accession>A0A449B3I6</accession>
<sequence length="328" mass="38437">MKKIIFSRHGIRYPFFTKERSIKAFNKDLMQWEYKNPELVLLTEKCERAEFAFGQFLRNYLNLSGRESFIAKANSTYRTFETAQLLSLGLFPHIKNNVIVSDENLKSEDPYFSLNYTDKKYINSNILADIDLKNKELYSLVEERFNLEKGILLNKKTEFNIIEGLERNYPTGPLGICSTFSDLLQVKYFLNFDTDKIIPNSKNFLNDLKIISKAKDQIIDLVYANKKLLEESEKNVIKLLKNEFNNDKELTLLVGHDTNIASILSYLEIELDSNRDVIEKYPIGSKLIFNIRDNKTFDLEYTYFKYEDIRNNKFDNPVILSLGKNLKL</sequence>
<reference evidence="1 2" key="1">
    <citation type="submission" date="2019-01" db="EMBL/GenBank/DDBJ databases">
        <authorList>
            <consortium name="Pathogen Informatics"/>
        </authorList>
    </citation>
    <scope>NUCLEOTIDE SEQUENCE [LARGE SCALE GENOMIC DNA]</scope>
    <source>
        <strain evidence="1 2">NCTC10168</strain>
    </source>
</reference>
<name>A0A449B3I6_9BACT</name>
<proteinExistence type="predicted"/>
<protein>
    <submittedName>
        <fullName evidence="1">Glucose-1-phosphatase</fullName>
        <ecNumber evidence="1">3.1.3.10</ecNumber>
    </submittedName>
</protein>
<organism evidence="1 2">
    <name type="scientific">Mycoplasmopsis maculosa</name>
    <dbReference type="NCBI Taxonomy" id="114885"/>
    <lineage>
        <taxon>Bacteria</taxon>
        <taxon>Bacillati</taxon>
        <taxon>Mycoplasmatota</taxon>
        <taxon>Mycoplasmoidales</taxon>
        <taxon>Metamycoplasmataceae</taxon>
        <taxon>Mycoplasmopsis</taxon>
    </lineage>
</organism>
<dbReference type="SUPFAM" id="SSF53254">
    <property type="entry name" value="Phosphoglycerate mutase-like"/>
    <property type="match status" value="1"/>
</dbReference>
<dbReference type="OrthoDB" id="395886at2"/>
<dbReference type="EC" id="3.1.3.10" evidence="1"/>
<evidence type="ECO:0000313" key="1">
    <source>
        <dbReference type="EMBL" id="VEU75129.1"/>
    </source>
</evidence>
<gene>
    <name evidence="1" type="primary">agp</name>
    <name evidence="1" type="ORF">NCTC10168_00035</name>
</gene>
<dbReference type="Proteomes" id="UP000290243">
    <property type="component" value="Chromosome"/>
</dbReference>
<keyword evidence="1" id="KW-0378">Hydrolase</keyword>
<dbReference type="GO" id="GO:0008877">
    <property type="term" value="F:glucose-1-phosphatase activity"/>
    <property type="evidence" value="ECO:0007669"/>
    <property type="project" value="UniProtKB-EC"/>
</dbReference>
<dbReference type="EMBL" id="LR215037">
    <property type="protein sequence ID" value="VEU75129.1"/>
    <property type="molecule type" value="Genomic_DNA"/>
</dbReference>
<evidence type="ECO:0000313" key="2">
    <source>
        <dbReference type="Proteomes" id="UP000290243"/>
    </source>
</evidence>
<dbReference type="Gene3D" id="3.40.50.1240">
    <property type="entry name" value="Phosphoglycerate mutase-like"/>
    <property type="match status" value="1"/>
</dbReference>
<dbReference type="KEGG" id="mmau:NCTC10168_00035"/>
<dbReference type="AlphaFoldDB" id="A0A449B3I6"/>
<keyword evidence="2" id="KW-1185">Reference proteome</keyword>